<name>A0A2U1P4J2_ARTAN</name>
<reference evidence="3 4" key="1">
    <citation type="journal article" date="2018" name="Mol. Plant">
        <title>The genome of Artemisia annua provides insight into the evolution of Asteraceae family and artemisinin biosynthesis.</title>
        <authorList>
            <person name="Shen Q."/>
            <person name="Zhang L."/>
            <person name="Liao Z."/>
            <person name="Wang S."/>
            <person name="Yan T."/>
            <person name="Shi P."/>
            <person name="Liu M."/>
            <person name="Fu X."/>
            <person name="Pan Q."/>
            <person name="Wang Y."/>
            <person name="Lv Z."/>
            <person name="Lu X."/>
            <person name="Zhang F."/>
            <person name="Jiang W."/>
            <person name="Ma Y."/>
            <person name="Chen M."/>
            <person name="Hao X."/>
            <person name="Li L."/>
            <person name="Tang Y."/>
            <person name="Lv G."/>
            <person name="Zhou Y."/>
            <person name="Sun X."/>
            <person name="Brodelius P.E."/>
            <person name="Rose J.K.C."/>
            <person name="Tang K."/>
        </authorList>
    </citation>
    <scope>NUCLEOTIDE SEQUENCE [LARGE SCALE GENOMIC DNA]</scope>
    <source>
        <strain evidence="4">cv. Huhao1</strain>
        <tissue evidence="3">Leaf</tissue>
    </source>
</reference>
<feature type="domain" description="Replication factor A C-terminal" evidence="2">
    <location>
        <begin position="313"/>
        <end position="423"/>
    </location>
</feature>
<feature type="compositionally biased region" description="Basic and acidic residues" evidence="1">
    <location>
        <begin position="506"/>
        <end position="515"/>
    </location>
</feature>
<dbReference type="InterPro" id="IPR012340">
    <property type="entry name" value="NA-bd_OB-fold"/>
</dbReference>
<feature type="region of interest" description="Disordered" evidence="1">
    <location>
        <begin position="490"/>
        <end position="569"/>
    </location>
</feature>
<feature type="region of interest" description="Disordered" evidence="1">
    <location>
        <begin position="447"/>
        <end position="475"/>
    </location>
</feature>
<dbReference type="CDD" id="cd04481">
    <property type="entry name" value="RPA1_DBD_B_like"/>
    <property type="match status" value="1"/>
</dbReference>
<keyword evidence="3" id="KW-0238">DNA-binding</keyword>
<evidence type="ECO:0000256" key="1">
    <source>
        <dbReference type="SAM" id="MobiDB-lite"/>
    </source>
</evidence>
<feature type="compositionally biased region" description="Polar residues" evidence="1">
    <location>
        <begin position="447"/>
        <end position="462"/>
    </location>
</feature>
<keyword evidence="4" id="KW-1185">Reference proteome</keyword>
<comment type="caution">
    <text evidence="3">The sequence shown here is derived from an EMBL/GenBank/DDBJ whole genome shotgun (WGS) entry which is preliminary data.</text>
</comment>
<dbReference type="InterPro" id="IPR013955">
    <property type="entry name" value="Rep_factor-A_C"/>
</dbReference>
<sequence length="569" mass="64307">MAESSMTAIQPTDKKKVVEIEANIKDLRPRDRNRVLEAKVYRAWIARDPPDTNEKGCRAILLNREGNAIQGNTEAFETNYFKKILIPGKAYRISCFMCAPTDNWQQTLENQTSLGFTKLTKFDAIPADGSQIITSTLFLTTVCQLELLTPMTKPAKNIQYSPVILATVLFLCPADTIGNPNKDQMVMRKVEIQNLNRISIELTLWDDLAEAFKKDEIDTLERPILIAISSCRVTRFRNNLQLSSTPASYYYINPRIPQLEEYRAQYREVFNLKTPLEIVRQPYKDREKEKFRNRFPLALLLGETPKTYEGVRFTCEGTITNIHTSKDWYYPSCTTCTLKAQYDDCIYDCKIHGALAYPAHRYNFKASLTDGTTTATITFFTPKANDIVGIDCPSLLASLNYPDPRNIPEKIQAIVGKKHIFQFIFNTSSKQPTPEFIFIGLLDKPQTPKQVTDKASGSGTSEKQYDKMSEDIPQSQELVAEIDYPLTEPANMMAETPPPTVTQGEKAMELPRHNPVDQPNDPANTPPQEEDYLTDAPSKSSMANTGKPTSSKLALFQGKTADTKKNKKE</sequence>
<protein>
    <submittedName>
        <fullName evidence="3">Replication protein A 70 kDa DNA-binding subunit</fullName>
    </submittedName>
</protein>
<proteinExistence type="predicted"/>
<evidence type="ECO:0000259" key="2">
    <source>
        <dbReference type="Pfam" id="PF08646"/>
    </source>
</evidence>
<dbReference type="SUPFAM" id="SSF50249">
    <property type="entry name" value="Nucleic acid-binding proteins"/>
    <property type="match status" value="2"/>
</dbReference>
<dbReference type="Gene3D" id="2.40.50.140">
    <property type="entry name" value="Nucleic acid-binding proteins"/>
    <property type="match status" value="3"/>
</dbReference>
<dbReference type="Pfam" id="PF08646">
    <property type="entry name" value="Rep_fac-A_C"/>
    <property type="match status" value="1"/>
</dbReference>
<dbReference type="PANTHER" id="PTHR47165:SF4">
    <property type="entry name" value="OS03G0429900 PROTEIN"/>
    <property type="match status" value="1"/>
</dbReference>
<dbReference type="STRING" id="35608.A0A2U1P4J2"/>
<evidence type="ECO:0000313" key="4">
    <source>
        <dbReference type="Proteomes" id="UP000245207"/>
    </source>
</evidence>
<organism evidence="3 4">
    <name type="scientific">Artemisia annua</name>
    <name type="common">Sweet wormwood</name>
    <dbReference type="NCBI Taxonomy" id="35608"/>
    <lineage>
        <taxon>Eukaryota</taxon>
        <taxon>Viridiplantae</taxon>
        <taxon>Streptophyta</taxon>
        <taxon>Embryophyta</taxon>
        <taxon>Tracheophyta</taxon>
        <taxon>Spermatophyta</taxon>
        <taxon>Magnoliopsida</taxon>
        <taxon>eudicotyledons</taxon>
        <taxon>Gunneridae</taxon>
        <taxon>Pentapetalae</taxon>
        <taxon>asterids</taxon>
        <taxon>campanulids</taxon>
        <taxon>Asterales</taxon>
        <taxon>Asteraceae</taxon>
        <taxon>Asteroideae</taxon>
        <taxon>Anthemideae</taxon>
        <taxon>Artemisiinae</taxon>
        <taxon>Artemisia</taxon>
    </lineage>
</organism>
<dbReference type="Proteomes" id="UP000245207">
    <property type="component" value="Unassembled WGS sequence"/>
</dbReference>
<accession>A0A2U1P4J2</accession>
<evidence type="ECO:0000313" key="3">
    <source>
        <dbReference type="EMBL" id="PWA80597.1"/>
    </source>
</evidence>
<feature type="compositionally biased region" description="Polar residues" evidence="1">
    <location>
        <begin position="537"/>
        <end position="552"/>
    </location>
</feature>
<gene>
    <name evidence="3" type="ORF">CTI12_AA048720</name>
</gene>
<dbReference type="PANTHER" id="PTHR47165">
    <property type="entry name" value="OS03G0429900 PROTEIN"/>
    <property type="match status" value="1"/>
</dbReference>
<dbReference type="EMBL" id="PKPP01001702">
    <property type="protein sequence ID" value="PWA80597.1"/>
    <property type="molecule type" value="Genomic_DNA"/>
</dbReference>
<dbReference type="OrthoDB" id="1751331at2759"/>
<dbReference type="AlphaFoldDB" id="A0A2U1P4J2"/>
<dbReference type="GO" id="GO:0003677">
    <property type="term" value="F:DNA binding"/>
    <property type="evidence" value="ECO:0007669"/>
    <property type="project" value="UniProtKB-KW"/>
</dbReference>